<dbReference type="Pfam" id="PF22624">
    <property type="entry name" value="AASDHPPT_N"/>
    <property type="match status" value="1"/>
</dbReference>
<name>A0A9P1KJI9_9CYAN</name>
<proteinExistence type="inferred from homology"/>
<feature type="domain" description="4'-phosphopantetheinyl transferase" evidence="6">
    <location>
        <begin position="123"/>
        <end position="226"/>
    </location>
</feature>
<evidence type="ECO:0000256" key="5">
    <source>
        <dbReference type="ARBA" id="ARBA00022842"/>
    </source>
</evidence>
<evidence type="ECO:0000256" key="1">
    <source>
        <dbReference type="ARBA" id="ARBA00001946"/>
    </source>
</evidence>
<protein>
    <submittedName>
        <fullName evidence="8">4'-phosphopantetheinyl transferase hetI</fullName>
        <ecNumber evidence="8">2.7.8.-</ecNumber>
    </submittedName>
</protein>
<dbReference type="InterPro" id="IPR004568">
    <property type="entry name" value="Ppantetheine-prot_Trfase_dom"/>
</dbReference>
<dbReference type="InterPro" id="IPR055066">
    <property type="entry name" value="AASDHPPT_N"/>
</dbReference>
<evidence type="ECO:0000259" key="6">
    <source>
        <dbReference type="Pfam" id="PF01648"/>
    </source>
</evidence>
<dbReference type="GO" id="GO:0000287">
    <property type="term" value="F:magnesium ion binding"/>
    <property type="evidence" value="ECO:0007669"/>
    <property type="project" value="InterPro"/>
</dbReference>
<gene>
    <name evidence="8" type="primary">hetI</name>
    <name evidence="8" type="ORF">ARTHRO_50339</name>
</gene>
<dbReference type="PANTHER" id="PTHR12215:SF10">
    <property type="entry name" value="L-AMINOADIPATE-SEMIALDEHYDE DEHYDROGENASE-PHOSPHOPANTETHEINYL TRANSFERASE"/>
    <property type="match status" value="1"/>
</dbReference>
<dbReference type="PANTHER" id="PTHR12215">
    <property type="entry name" value="PHOSPHOPANTETHEINE TRANSFERASE"/>
    <property type="match status" value="1"/>
</dbReference>
<evidence type="ECO:0000259" key="7">
    <source>
        <dbReference type="Pfam" id="PF22624"/>
    </source>
</evidence>
<dbReference type="EC" id="2.7.8.-" evidence="8"/>
<dbReference type="AlphaFoldDB" id="A0A9P1KJI9"/>
<evidence type="ECO:0000256" key="2">
    <source>
        <dbReference type="ARBA" id="ARBA00010990"/>
    </source>
</evidence>
<reference evidence="8 9" key="1">
    <citation type="submission" date="2014-02" db="EMBL/GenBank/DDBJ databases">
        <authorList>
            <person name="Genoscope - CEA"/>
        </authorList>
    </citation>
    <scope>NUCLEOTIDE SEQUENCE [LARGE SCALE GENOMIC DNA]</scope>
    <source>
        <strain evidence="8 9">PCC 8005</strain>
    </source>
</reference>
<dbReference type="SUPFAM" id="SSF56214">
    <property type="entry name" value="4'-phosphopantetheinyl transferase"/>
    <property type="match status" value="2"/>
</dbReference>
<dbReference type="Proteomes" id="UP000032946">
    <property type="component" value="Chromosome"/>
</dbReference>
<comment type="similarity">
    <text evidence="2">Belongs to the P-Pant transferase superfamily. Gsp/Sfp/HetI/AcpT family.</text>
</comment>
<dbReference type="GO" id="GO:0008897">
    <property type="term" value="F:holo-[acyl-carrier-protein] synthase activity"/>
    <property type="evidence" value="ECO:0007669"/>
    <property type="project" value="InterPro"/>
</dbReference>
<keyword evidence="9" id="KW-1185">Reference proteome</keyword>
<dbReference type="RefSeq" id="WP_006668577.1">
    <property type="nucleotide sequence ID" value="NZ_FO818640.1"/>
</dbReference>
<comment type="cofactor">
    <cofactor evidence="1">
        <name>Mg(2+)</name>
        <dbReference type="ChEBI" id="CHEBI:18420"/>
    </cofactor>
</comment>
<dbReference type="NCBIfam" id="TIGR00556">
    <property type="entry name" value="pantethn_trn"/>
    <property type="match status" value="1"/>
</dbReference>
<keyword evidence="5" id="KW-0460">Magnesium</keyword>
<keyword evidence="4" id="KW-0479">Metal-binding</keyword>
<keyword evidence="3 8" id="KW-0808">Transferase</keyword>
<dbReference type="Gene3D" id="3.90.470.20">
    <property type="entry name" value="4'-phosphopantetheinyl transferase domain"/>
    <property type="match status" value="2"/>
</dbReference>
<evidence type="ECO:0000256" key="3">
    <source>
        <dbReference type="ARBA" id="ARBA00022679"/>
    </source>
</evidence>
<dbReference type="InterPro" id="IPR008278">
    <property type="entry name" value="4-PPantetheinyl_Trfase_dom"/>
</dbReference>
<sequence>MWQRVHFTPFGDDAIAPTVEVWQADLDLNLSQIAGLEGLLSAEERQRAARFRRESDRLHFTAARAILRQILASYVGVAPQGLEFAYTPQGKPGLITGNSQGEIQFNLSHSYGKALYAIALNRRVGIDLEKIRPLDGLTLAKRFFCEAEYSQLYNYPKSAQNRAFFQLWTAKEALLKATGTGLMGLKDVEILPQNYGQLFRAKIVGYSPQDWYLKTWEIDNWAAAIAVETLNK</sequence>
<feature type="domain" description="4'-phosphopantetheinyl transferase N-terminal" evidence="7">
    <location>
        <begin position="38"/>
        <end position="110"/>
    </location>
</feature>
<dbReference type="InterPro" id="IPR037143">
    <property type="entry name" value="4-PPantetheinyl_Trfase_dom_sf"/>
</dbReference>
<dbReference type="Pfam" id="PF01648">
    <property type="entry name" value="ACPS"/>
    <property type="match status" value="1"/>
</dbReference>
<evidence type="ECO:0000256" key="4">
    <source>
        <dbReference type="ARBA" id="ARBA00022723"/>
    </source>
</evidence>
<evidence type="ECO:0000313" key="9">
    <source>
        <dbReference type="Proteomes" id="UP000032946"/>
    </source>
</evidence>
<accession>A0A9P1KJI9</accession>
<dbReference type="EMBL" id="FO818640">
    <property type="protein sequence ID" value="CDM97369.1"/>
    <property type="molecule type" value="Genomic_DNA"/>
</dbReference>
<dbReference type="GO" id="GO:0019878">
    <property type="term" value="P:lysine biosynthetic process via aminoadipic acid"/>
    <property type="evidence" value="ECO:0007669"/>
    <property type="project" value="TreeGrafter"/>
</dbReference>
<dbReference type="GO" id="GO:0006633">
    <property type="term" value="P:fatty acid biosynthetic process"/>
    <property type="evidence" value="ECO:0007669"/>
    <property type="project" value="InterPro"/>
</dbReference>
<dbReference type="GO" id="GO:0005829">
    <property type="term" value="C:cytosol"/>
    <property type="evidence" value="ECO:0007669"/>
    <property type="project" value="TreeGrafter"/>
</dbReference>
<dbReference type="InterPro" id="IPR050559">
    <property type="entry name" value="P-Pant_transferase_sf"/>
</dbReference>
<organism evidence="8 9">
    <name type="scientific">Limnospira indica PCC 8005</name>
    <dbReference type="NCBI Taxonomy" id="376219"/>
    <lineage>
        <taxon>Bacteria</taxon>
        <taxon>Bacillati</taxon>
        <taxon>Cyanobacteriota</taxon>
        <taxon>Cyanophyceae</taxon>
        <taxon>Oscillatoriophycideae</taxon>
        <taxon>Oscillatoriales</taxon>
        <taxon>Sirenicapillariaceae</taxon>
        <taxon>Limnospira</taxon>
    </lineage>
</organism>
<evidence type="ECO:0000313" key="8">
    <source>
        <dbReference type="EMBL" id="CDM97369.1"/>
    </source>
</evidence>